<feature type="non-terminal residue" evidence="11">
    <location>
        <position position="1"/>
    </location>
</feature>
<dbReference type="InterPro" id="IPR029752">
    <property type="entry name" value="D-isomer_DH_CS1"/>
</dbReference>
<dbReference type="InterPro" id="IPR002912">
    <property type="entry name" value="ACT_dom"/>
</dbReference>
<dbReference type="SUPFAM" id="SSF55021">
    <property type="entry name" value="ACT-like"/>
    <property type="match status" value="1"/>
</dbReference>
<dbReference type="InterPro" id="IPR045626">
    <property type="entry name" value="PGDH_ASB_dom"/>
</dbReference>
<dbReference type="GO" id="GO:0051287">
    <property type="term" value="F:NAD binding"/>
    <property type="evidence" value="ECO:0007669"/>
    <property type="project" value="InterPro"/>
</dbReference>
<dbReference type="InterPro" id="IPR050857">
    <property type="entry name" value="D-2-hydroxyacid_DH"/>
</dbReference>
<evidence type="ECO:0000256" key="4">
    <source>
        <dbReference type="ARBA" id="ARBA00021582"/>
    </source>
</evidence>
<evidence type="ECO:0000256" key="2">
    <source>
        <dbReference type="ARBA" id="ARBA00005854"/>
    </source>
</evidence>
<evidence type="ECO:0000256" key="5">
    <source>
        <dbReference type="ARBA" id="ARBA00022605"/>
    </source>
</evidence>
<evidence type="ECO:0000256" key="8">
    <source>
        <dbReference type="ARBA" id="ARBA00023299"/>
    </source>
</evidence>
<comment type="pathway">
    <text evidence="1">Amino-acid biosynthesis; L-serine biosynthesis; L-serine from 3-phospho-D-glycerate: step 1/3.</text>
</comment>
<dbReference type="PROSITE" id="PS00670">
    <property type="entry name" value="D_2_HYDROXYACID_DH_2"/>
    <property type="match status" value="1"/>
</dbReference>
<dbReference type="InterPro" id="IPR006139">
    <property type="entry name" value="D-isomer_2_OHA_DH_cat_dom"/>
</dbReference>
<keyword evidence="5" id="KW-0028">Amino-acid biosynthesis</keyword>
<comment type="catalytic activity">
    <reaction evidence="9">
        <text>(2R)-3-phosphoglycerate + NAD(+) = 3-phosphooxypyruvate + NADH + H(+)</text>
        <dbReference type="Rhea" id="RHEA:12641"/>
        <dbReference type="ChEBI" id="CHEBI:15378"/>
        <dbReference type="ChEBI" id="CHEBI:18110"/>
        <dbReference type="ChEBI" id="CHEBI:57540"/>
        <dbReference type="ChEBI" id="CHEBI:57945"/>
        <dbReference type="ChEBI" id="CHEBI:58272"/>
        <dbReference type="EC" id="1.1.1.95"/>
    </reaction>
</comment>
<dbReference type="Pfam" id="PF00389">
    <property type="entry name" value="2-Hacid_dh"/>
    <property type="match status" value="1"/>
</dbReference>
<dbReference type="CDD" id="cd04902">
    <property type="entry name" value="ACT_3PGDH-xct"/>
    <property type="match status" value="1"/>
</dbReference>
<dbReference type="PROSITE" id="PS00065">
    <property type="entry name" value="D_2_HYDROXYACID_DH_1"/>
    <property type="match status" value="1"/>
</dbReference>
<dbReference type="InterPro" id="IPR006236">
    <property type="entry name" value="PGDH"/>
</dbReference>
<dbReference type="EC" id="1.1.1.95" evidence="3"/>
<dbReference type="Pfam" id="PF02826">
    <property type="entry name" value="2-Hacid_dh_C"/>
    <property type="match status" value="1"/>
</dbReference>
<dbReference type="FunFam" id="3.40.50.720:FF:000021">
    <property type="entry name" value="D-3-phosphoglycerate dehydrogenase"/>
    <property type="match status" value="1"/>
</dbReference>
<organism evidence="11">
    <name type="scientific">marine sediment metagenome</name>
    <dbReference type="NCBI Taxonomy" id="412755"/>
    <lineage>
        <taxon>unclassified sequences</taxon>
        <taxon>metagenomes</taxon>
        <taxon>ecological metagenomes</taxon>
    </lineage>
</organism>
<evidence type="ECO:0000313" key="11">
    <source>
        <dbReference type="EMBL" id="GAI72397.1"/>
    </source>
</evidence>
<dbReference type="GO" id="GO:0004617">
    <property type="term" value="F:phosphoglycerate dehydrogenase activity"/>
    <property type="evidence" value="ECO:0007669"/>
    <property type="project" value="UniProtKB-EC"/>
</dbReference>
<dbReference type="Gene3D" id="3.40.50.720">
    <property type="entry name" value="NAD(P)-binding Rossmann-like Domain"/>
    <property type="match status" value="2"/>
</dbReference>
<evidence type="ECO:0000259" key="10">
    <source>
        <dbReference type="PROSITE" id="PS51671"/>
    </source>
</evidence>
<keyword evidence="8" id="KW-0718">Serine biosynthesis</keyword>
<gene>
    <name evidence="11" type="ORF">S12H4_03981</name>
</gene>
<sequence>EATQRGIVVVNAPTGNTISAAEHSIALMLSLARNIPQANAVLKSGVWRRADFMGTEVRNKTLGIIGLGNVGSEVARRARGLEMKLIAYDPFISVDHAHNLQVEIIPLKQLLKESDFITLHLPLTAKTKGLIGAKELALVKPTVRIINCARGGLIDEEALVKAIRENKVTGAVIDVFPTEPTTESILFGEANIIVTPHLGASTTEAQVTAARDVAKQIIDVFNGQPARTSVNAPFISAETLSALAPFIKLAATVGKLVSQLAEGQINTIQIKYNGEISNYDTNVLKAAVLGGLLEEISEERVNLVNANIVATQRGLTVVEQKEATCENYTSLITVEVTTSTGTATVAGTIMRGESHIVRVNNYWIDIVPTGGYFLFSDHLDRPGLISAVSKVTGDADVDISSMHVGRLKPRGQALMVLALDEPLFEEHIQQILSIPDGYDIGYEVGVEAGLGHGYTLKDSTYEQVITFLGQDKTDENRYIEDGYGVYVCSHFVRDVGNNAEEAGLRSAFVEVRYLDGGHAIIAFYTIDEGLAYFDAQTDEG</sequence>
<dbReference type="FunFam" id="3.30.1330.90:FF:000003">
    <property type="entry name" value="D-3-phosphoglycerate dehydrogenase"/>
    <property type="match status" value="1"/>
</dbReference>
<proteinExistence type="inferred from homology"/>
<dbReference type="UniPathway" id="UPA00135">
    <property type="reaction ID" value="UER00196"/>
</dbReference>
<dbReference type="PROSITE" id="PS00671">
    <property type="entry name" value="D_2_HYDROXYACID_DH_3"/>
    <property type="match status" value="1"/>
</dbReference>
<dbReference type="EMBL" id="BARW01001175">
    <property type="protein sequence ID" value="GAI72397.1"/>
    <property type="molecule type" value="Genomic_DNA"/>
</dbReference>
<evidence type="ECO:0000256" key="7">
    <source>
        <dbReference type="ARBA" id="ARBA00023027"/>
    </source>
</evidence>
<dbReference type="SUPFAM" id="SSF51735">
    <property type="entry name" value="NAD(P)-binding Rossmann-fold domains"/>
    <property type="match status" value="1"/>
</dbReference>
<dbReference type="PANTHER" id="PTHR42789">
    <property type="entry name" value="D-ISOMER SPECIFIC 2-HYDROXYACID DEHYDROGENASE FAMILY PROTEIN (AFU_ORTHOLOGUE AFUA_6G10090)"/>
    <property type="match status" value="1"/>
</dbReference>
<dbReference type="InterPro" id="IPR006140">
    <property type="entry name" value="D-isomer_DH_NAD-bd"/>
</dbReference>
<dbReference type="GO" id="GO:0006564">
    <property type="term" value="P:L-serine biosynthetic process"/>
    <property type="evidence" value="ECO:0007669"/>
    <property type="project" value="UniProtKB-KW"/>
</dbReference>
<dbReference type="NCBIfam" id="TIGR01327">
    <property type="entry name" value="PGDH"/>
    <property type="match status" value="1"/>
</dbReference>
<dbReference type="PROSITE" id="PS51671">
    <property type="entry name" value="ACT"/>
    <property type="match status" value="1"/>
</dbReference>
<name>X1QV00_9ZZZZ</name>
<dbReference type="Gene3D" id="3.30.70.260">
    <property type="match status" value="1"/>
</dbReference>
<dbReference type="CDD" id="cd12173">
    <property type="entry name" value="PGDH_4"/>
    <property type="match status" value="1"/>
</dbReference>
<dbReference type="Pfam" id="PF19304">
    <property type="entry name" value="PGDH_inter"/>
    <property type="match status" value="1"/>
</dbReference>
<dbReference type="InterPro" id="IPR029753">
    <property type="entry name" value="D-isomer_DH_CS"/>
</dbReference>
<protein>
    <recommendedName>
        <fullName evidence="4">D-3-phosphoglycerate dehydrogenase</fullName>
        <ecNumber evidence="3">1.1.1.95</ecNumber>
    </recommendedName>
</protein>
<evidence type="ECO:0000256" key="6">
    <source>
        <dbReference type="ARBA" id="ARBA00023002"/>
    </source>
</evidence>
<evidence type="ECO:0000256" key="9">
    <source>
        <dbReference type="ARBA" id="ARBA00048731"/>
    </source>
</evidence>
<dbReference type="AlphaFoldDB" id="X1QV00"/>
<feature type="domain" description="ACT" evidence="10">
    <location>
        <begin position="373"/>
        <end position="445"/>
    </location>
</feature>
<dbReference type="SUPFAM" id="SSF143548">
    <property type="entry name" value="Serine metabolism enzymes domain"/>
    <property type="match status" value="1"/>
</dbReference>
<reference evidence="11" key="1">
    <citation type="journal article" date="2014" name="Front. Microbiol.">
        <title>High frequency of phylogenetically diverse reductive dehalogenase-homologous genes in deep subseafloor sedimentary metagenomes.</title>
        <authorList>
            <person name="Kawai M."/>
            <person name="Futagami T."/>
            <person name="Toyoda A."/>
            <person name="Takaki Y."/>
            <person name="Nishi S."/>
            <person name="Hori S."/>
            <person name="Arai W."/>
            <person name="Tsubouchi T."/>
            <person name="Morono Y."/>
            <person name="Uchiyama I."/>
            <person name="Ito T."/>
            <person name="Fujiyama A."/>
            <person name="Inagaki F."/>
            <person name="Takami H."/>
        </authorList>
    </citation>
    <scope>NUCLEOTIDE SEQUENCE</scope>
    <source>
        <strain evidence="11">Expedition CK06-06</strain>
    </source>
</reference>
<dbReference type="InterPro" id="IPR029009">
    <property type="entry name" value="ASB_dom_sf"/>
</dbReference>
<dbReference type="InterPro" id="IPR045865">
    <property type="entry name" value="ACT-like_dom_sf"/>
</dbReference>
<evidence type="ECO:0000256" key="3">
    <source>
        <dbReference type="ARBA" id="ARBA00013143"/>
    </source>
</evidence>
<comment type="caution">
    <text evidence="11">The sequence shown here is derived from an EMBL/GenBank/DDBJ whole genome shotgun (WGS) entry which is preliminary data.</text>
</comment>
<dbReference type="InterPro" id="IPR036291">
    <property type="entry name" value="NAD(P)-bd_dom_sf"/>
</dbReference>
<keyword evidence="7" id="KW-0520">NAD</keyword>
<dbReference type="PANTHER" id="PTHR42789:SF1">
    <property type="entry name" value="D-ISOMER SPECIFIC 2-HYDROXYACID DEHYDROGENASE FAMILY PROTEIN (AFU_ORTHOLOGUE AFUA_6G10090)"/>
    <property type="match status" value="1"/>
</dbReference>
<dbReference type="Gene3D" id="3.30.1330.90">
    <property type="entry name" value="D-3-phosphoglycerate dehydrogenase, domain 3"/>
    <property type="match status" value="1"/>
</dbReference>
<evidence type="ECO:0000256" key="1">
    <source>
        <dbReference type="ARBA" id="ARBA00005216"/>
    </source>
</evidence>
<accession>X1QV00</accession>
<comment type="similarity">
    <text evidence="2">Belongs to the D-isomer specific 2-hydroxyacid dehydrogenase family.</text>
</comment>
<keyword evidence="6" id="KW-0560">Oxidoreductase</keyword>